<evidence type="ECO:0000313" key="2">
    <source>
        <dbReference type="Proteomes" id="UP000162613"/>
    </source>
</evidence>
<dbReference type="KEGG" id="vg:25396037"/>
<gene>
    <name evidence="1" type="primary">21</name>
</gene>
<organism evidence="1 2">
    <name type="scientific">Skunk adenovirus 1</name>
    <dbReference type="NCBI Taxonomy" id="2698728"/>
    <lineage>
        <taxon>Viruses</taxon>
        <taxon>Varidnaviria</taxon>
        <taxon>Bamfordvirae</taxon>
        <taxon>Preplasmiviricota</taxon>
        <taxon>Polisuviricotina</taxon>
        <taxon>Pharingeaviricetes</taxon>
        <taxon>Rowavirales</taxon>
        <taxon>Adenoviridae</taxon>
        <taxon>Mastadenovirus</taxon>
        <taxon>Mastadenovirus trianonense</taxon>
        <taxon>Skunk mastadenovirus A</taxon>
    </lineage>
</organism>
<accession>A0A0K0MGG5</accession>
<proteinExistence type="predicted"/>
<dbReference type="RefSeq" id="YP_009162603.1">
    <property type="nucleotide sequence ID" value="NC_027708.1"/>
</dbReference>
<keyword evidence="2" id="KW-1185">Reference proteome</keyword>
<protein>
    <submittedName>
        <fullName evidence="1">ES 12.5K</fullName>
    </submittedName>
</protein>
<dbReference type="OrthoDB" id="12473at10239"/>
<evidence type="ECO:0000313" key="1">
    <source>
        <dbReference type="EMBL" id="AKC34857.1"/>
    </source>
</evidence>
<dbReference type="GeneID" id="25396037"/>
<reference evidence="1 2" key="1">
    <citation type="journal article" date="2015" name="Virology">
        <title>Characterization of a novel adenovirus isolated from a skunk.</title>
        <authorList>
            <person name="Kozak R.A."/>
            <person name="Ackford J.G."/>
            <person name="Slaine P."/>
            <person name="Li A."/>
            <person name="Carman S."/>
            <person name="Campbell D."/>
            <person name="Welch M.K."/>
            <person name="Kropinski A.M."/>
            <person name="Nagy E."/>
        </authorList>
    </citation>
    <scope>NUCLEOTIDE SEQUENCE [LARGE SCALE GENOMIC DNA]</scope>
    <source>
        <strain evidence="1">SkAdV-PB1</strain>
    </source>
</reference>
<dbReference type="Proteomes" id="UP000162613">
    <property type="component" value="Segment"/>
</dbReference>
<dbReference type="EMBL" id="KP238322">
    <property type="protein sequence ID" value="AKC34857.1"/>
    <property type="molecule type" value="Genomic_DNA"/>
</dbReference>
<sequence>MAMINRQEAAQELIKELCQSHATVCDYPRCFVKDKHEAAWFHVELPKFGDVPDSLQEGHGVRVRLKSCYSSHCYGREITGKSLHHGSEITITCHCLHPEPHLALINAACDMYNLH</sequence>
<name>A0A0K0MGG5_9ADEN</name>